<protein>
    <recommendedName>
        <fullName evidence="4">DUF676 domain-containing protein</fullName>
    </recommendedName>
</protein>
<keyword evidence="3" id="KW-1185">Reference proteome</keyword>
<dbReference type="AlphaFoldDB" id="A0AAV9WRH8"/>
<dbReference type="InterPro" id="IPR029058">
    <property type="entry name" value="AB_hydrolase_fold"/>
</dbReference>
<feature type="compositionally biased region" description="Polar residues" evidence="1">
    <location>
        <begin position="150"/>
        <end position="174"/>
    </location>
</feature>
<proteinExistence type="predicted"/>
<dbReference type="EMBL" id="JAVHJL010000001">
    <property type="protein sequence ID" value="KAK6512105.1"/>
    <property type="molecule type" value="Genomic_DNA"/>
</dbReference>
<feature type="region of interest" description="Disordered" evidence="1">
    <location>
        <begin position="443"/>
        <end position="489"/>
    </location>
</feature>
<dbReference type="Gene3D" id="3.40.50.1820">
    <property type="entry name" value="alpha/beta hydrolase"/>
    <property type="match status" value="1"/>
</dbReference>
<accession>A0AAV9WRH8</accession>
<feature type="compositionally biased region" description="Low complexity" evidence="1">
    <location>
        <begin position="457"/>
        <end position="489"/>
    </location>
</feature>
<reference evidence="2 3" key="1">
    <citation type="submission" date="2023-08" db="EMBL/GenBank/DDBJ databases">
        <authorList>
            <person name="Palmer J.M."/>
        </authorList>
    </citation>
    <scope>NUCLEOTIDE SEQUENCE [LARGE SCALE GENOMIC DNA]</scope>
    <source>
        <strain evidence="2 3">TWF481</strain>
    </source>
</reference>
<name>A0AAV9WRH8_9PEZI</name>
<evidence type="ECO:0000256" key="1">
    <source>
        <dbReference type="SAM" id="MobiDB-lite"/>
    </source>
</evidence>
<feature type="compositionally biased region" description="Low complexity" evidence="1">
    <location>
        <begin position="120"/>
        <end position="141"/>
    </location>
</feature>
<sequence>MARKRTLLLVFIHGFKGGDDTFGLFPEHLQQTLQKFLPNIGVKAVVYPRYETRGNLPEAVKRFREWLQDLVLDTEDLNGNRSLIDPSVRVVLLAHSMGGIVAADTLLSILDDEPIRKKPTSPASSSSSSSPTSPPSRSLSLDPRKRRDSTSASKPPLSRSSTAESKIRDSTSASKPPLSRSSTAESRSRTSESRSRTSESRTRTSESRTRTSESRTRTSESRSRTSESRSRTSESRTRTSEPRARASSSKPSSSRRHDVLNDERMMFPAIIGICAFDTPYLGLSPSMFANSAESNFRAASDAFTTVSSIAKTLGFFGSQETPAQATSSSGSRAAALPEATSSGGGGWGWGKLALAAAAATTVTAGAGTAVYMNRSNITQGFSWVTSHLEFVGVLFKPEELKTRVARTSSVPGVGIANFYTVLGKGAKAVSNTQGKTVEVGGGGLRTFCSLPPKPRSKSTSSTSPTSPISPGGKAPAPAGSAAASSDNRAAADIDVGGQDWRTWWFTQLNDKASDEVNAHMYMFKMATNPAYSDMVDGAGKQIMRWSINWYDSRG</sequence>
<feature type="region of interest" description="Disordered" evidence="1">
    <location>
        <begin position="117"/>
        <end position="260"/>
    </location>
</feature>
<feature type="compositionally biased region" description="Basic and acidic residues" evidence="1">
    <location>
        <begin position="186"/>
        <end position="244"/>
    </location>
</feature>
<dbReference type="PANTHER" id="PTHR47842:SF1">
    <property type="entry name" value="DUF676 DOMAIN-CONTAINING PROTEIN"/>
    <property type="match status" value="1"/>
</dbReference>
<organism evidence="2 3">
    <name type="scientific">Arthrobotrys musiformis</name>
    <dbReference type="NCBI Taxonomy" id="47236"/>
    <lineage>
        <taxon>Eukaryota</taxon>
        <taxon>Fungi</taxon>
        <taxon>Dikarya</taxon>
        <taxon>Ascomycota</taxon>
        <taxon>Pezizomycotina</taxon>
        <taxon>Orbiliomycetes</taxon>
        <taxon>Orbiliales</taxon>
        <taxon>Orbiliaceae</taxon>
        <taxon>Arthrobotrys</taxon>
    </lineage>
</organism>
<feature type="region of interest" description="Disordered" evidence="1">
    <location>
        <begin position="320"/>
        <end position="343"/>
    </location>
</feature>
<dbReference type="SUPFAM" id="SSF53474">
    <property type="entry name" value="alpha/beta-Hydrolases"/>
    <property type="match status" value="1"/>
</dbReference>
<gene>
    <name evidence="2" type="ORF">TWF481_001001</name>
</gene>
<dbReference type="Proteomes" id="UP001370758">
    <property type="component" value="Unassembled WGS sequence"/>
</dbReference>
<dbReference type="PANTHER" id="PTHR47842">
    <property type="entry name" value="EXPRESSED PROTEIN"/>
    <property type="match status" value="1"/>
</dbReference>
<comment type="caution">
    <text evidence="2">The sequence shown here is derived from an EMBL/GenBank/DDBJ whole genome shotgun (WGS) entry which is preliminary data.</text>
</comment>
<feature type="compositionally biased region" description="Polar residues" evidence="1">
    <location>
        <begin position="320"/>
        <end position="331"/>
    </location>
</feature>
<evidence type="ECO:0008006" key="4">
    <source>
        <dbReference type="Google" id="ProtNLM"/>
    </source>
</evidence>
<evidence type="ECO:0000313" key="3">
    <source>
        <dbReference type="Proteomes" id="UP001370758"/>
    </source>
</evidence>
<evidence type="ECO:0000313" key="2">
    <source>
        <dbReference type="EMBL" id="KAK6512105.1"/>
    </source>
</evidence>